<evidence type="ECO:0000259" key="3">
    <source>
        <dbReference type="PROSITE" id="PS50081"/>
    </source>
</evidence>
<evidence type="ECO:0000256" key="1">
    <source>
        <dbReference type="ARBA" id="ARBA00022723"/>
    </source>
</evidence>
<dbReference type="GO" id="GO:0099525">
    <property type="term" value="P:presynaptic dense core vesicle exocytosis"/>
    <property type="evidence" value="ECO:0007669"/>
    <property type="project" value="TreeGrafter"/>
</dbReference>
<dbReference type="PRINTS" id="PR00008">
    <property type="entry name" value="DAGPEDOMAIN"/>
</dbReference>
<dbReference type="GO" id="GO:0030672">
    <property type="term" value="C:synaptic vesicle membrane"/>
    <property type="evidence" value="ECO:0007669"/>
    <property type="project" value="TreeGrafter"/>
</dbReference>
<keyword evidence="1" id="KW-0479">Metal-binding</keyword>
<dbReference type="AlphaFoldDB" id="A0A8J6LPU4"/>
<dbReference type="GO" id="GO:0042734">
    <property type="term" value="C:presynaptic membrane"/>
    <property type="evidence" value="ECO:0007669"/>
    <property type="project" value="TreeGrafter"/>
</dbReference>
<dbReference type="PANTHER" id="PTHR10480">
    <property type="entry name" value="PROTEIN UNC-13 HOMOLOG"/>
    <property type="match status" value="1"/>
</dbReference>
<protein>
    <recommendedName>
        <fullName evidence="3">Phorbol-ester/DAG-type domain-containing protein</fullName>
    </recommendedName>
</protein>
<evidence type="ECO:0000313" key="5">
    <source>
        <dbReference type="Proteomes" id="UP000719412"/>
    </source>
</evidence>
<proteinExistence type="predicted"/>
<dbReference type="SMART" id="SM00109">
    <property type="entry name" value="C1"/>
    <property type="match status" value="1"/>
</dbReference>
<keyword evidence="5" id="KW-1185">Reference proteome</keyword>
<gene>
    <name evidence="4" type="ORF">GEV33_001850</name>
</gene>
<dbReference type="GO" id="GO:0017075">
    <property type="term" value="F:syntaxin-1 binding"/>
    <property type="evidence" value="ECO:0007669"/>
    <property type="project" value="TreeGrafter"/>
</dbReference>
<dbReference type="Pfam" id="PF00130">
    <property type="entry name" value="C1_1"/>
    <property type="match status" value="1"/>
</dbReference>
<dbReference type="GO" id="GO:0019992">
    <property type="term" value="F:diacylglycerol binding"/>
    <property type="evidence" value="ECO:0007669"/>
    <property type="project" value="InterPro"/>
</dbReference>
<reference evidence="4" key="1">
    <citation type="journal article" date="2020" name="J Insects Food Feed">
        <title>The yellow mealworm (Tenebrio molitor) genome: a resource for the emerging insects as food and feed industry.</title>
        <authorList>
            <person name="Eriksson T."/>
            <person name="Andere A."/>
            <person name="Kelstrup H."/>
            <person name="Emery V."/>
            <person name="Picard C."/>
        </authorList>
    </citation>
    <scope>NUCLEOTIDE SEQUENCE</scope>
    <source>
        <strain evidence="4">Stoneville</strain>
        <tissue evidence="4">Whole head</tissue>
    </source>
</reference>
<evidence type="ECO:0000256" key="2">
    <source>
        <dbReference type="ARBA" id="ARBA00022833"/>
    </source>
</evidence>
<comment type="caution">
    <text evidence="4">The sequence shown here is derived from an EMBL/GenBank/DDBJ whole genome shotgun (WGS) entry which is preliminary data.</text>
</comment>
<dbReference type="FunFam" id="3.30.60.20:FF:000001">
    <property type="entry name" value="Protein unc-13 homolog B"/>
    <property type="match status" value="1"/>
</dbReference>
<organism evidence="4 5">
    <name type="scientific">Tenebrio molitor</name>
    <name type="common">Yellow mealworm beetle</name>
    <dbReference type="NCBI Taxonomy" id="7067"/>
    <lineage>
        <taxon>Eukaryota</taxon>
        <taxon>Metazoa</taxon>
        <taxon>Ecdysozoa</taxon>
        <taxon>Arthropoda</taxon>
        <taxon>Hexapoda</taxon>
        <taxon>Insecta</taxon>
        <taxon>Pterygota</taxon>
        <taxon>Neoptera</taxon>
        <taxon>Endopterygota</taxon>
        <taxon>Coleoptera</taxon>
        <taxon>Polyphaga</taxon>
        <taxon>Cucujiformia</taxon>
        <taxon>Tenebrionidae</taxon>
        <taxon>Tenebrio</taxon>
    </lineage>
</organism>
<evidence type="ECO:0000313" key="4">
    <source>
        <dbReference type="EMBL" id="KAH0820941.1"/>
    </source>
</evidence>
<dbReference type="EMBL" id="JABDTM020010103">
    <property type="protein sequence ID" value="KAH0820941.1"/>
    <property type="molecule type" value="Genomic_DNA"/>
</dbReference>
<dbReference type="Proteomes" id="UP000719412">
    <property type="component" value="Unassembled WGS sequence"/>
</dbReference>
<dbReference type="Gene3D" id="3.30.60.20">
    <property type="match status" value="1"/>
</dbReference>
<dbReference type="InterPro" id="IPR027080">
    <property type="entry name" value="Unc-13"/>
</dbReference>
<feature type="domain" description="Phorbol-ester/DAG-type" evidence="3">
    <location>
        <begin position="20"/>
        <end position="70"/>
    </location>
</feature>
<dbReference type="GO" id="GO:0016082">
    <property type="term" value="P:synaptic vesicle priming"/>
    <property type="evidence" value="ECO:0007669"/>
    <property type="project" value="TreeGrafter"/>
</dbReference>
<name>A0A8J6LPU4_TENMO</name>
<dbReference type="GO" id="GO:0043195">
    <property type="term" value="C:terminal bouton"/>
    <property type="evidence" value="ECO:0007669"/>
    <property type="project" value="TreeGrafter"/>
</dbReference>
<dbReference type="GO" id="GO:0098831">
    <property type="term" value="C:presynaptic active zone cytoplasmic component"/>
    <property type="evidence" value="ECO:0007669"/>
    <property type="project" value="TreeGrafter"/>
</dbReference>
<dbReference type="PROSITE" id="PS50081">
    <property type="entry name" value="ZF_DAG_PE_2"/>
    <property type="match status" value="1"/>
</dbReference>
<reference evidence="4" key="2">
    <citation type="submission" date="2021-08" db="EMBL/GenBank/DDBJ databases">
        <authorList>
            <person name="Eriksson T."/>
        </authorList>
    </citation>
    <scope>NUCLEOTIDE SEQUENCE</scope>
    <source>
        <strain evidence="4">Stoneville</strain>
        <tissue evidence="4">Whole head</tissue>
    </source>
</reference>
<accession>A0A8J6LPU4</accession>
<dbReference type="GO" id="GO:0046872">
    <property type="term" value="F:metal ion binding"/>
    <property type="evidence" value="ECO:0007669"/>
    <property type="project" value="UniProtKB-KW"/>
</dbReference>
<dbReference type="InterPro" id="IPR020454">
    <property type="entry name" value="DAG/PE-bd"/>
</dbReference>
<dbReference type="GO" id="GO:0005516">
    <property type="term" value="F:calmodulin binding"/>
    <property type="evidence" value="ECO:0007669"/>
    <property type="project" value="TreeGrafter"/>
</dbReference>
<dbReference type="GO" id="GO:0016081">
    <property type="term" value="P:synaptic vesicle docking"/>
    <property type="evidence" value="ECO:0007669"/>
    <property type="project" value="TreeGrafter"/>
</dbReference>
<dbReference type="GO" id="GO:0035249">
    <property type="term" value="P:synaptic transmission, glutamatergic"/>
    <property type="evidence" value="ECO:0007669"/>
    <property type="project" value="TreeGrafter"/>
</dbReference>
<dbReference type="PROSITE" id="PS00479">
    <property type="entry name" value="ZF_DAG_PE_1"/>
    <property type="match status" value="1"/>
</dbReference>
<dbReference type="InterPro" id="IPR002219">
    <property type="entry name" value="PKC_DAG/PE"/>
</dbReference>
<dbReference type="InterPro" id="IPR046349">
    <property type="entry name" value="C1-like_sf"/>
</dbReference>
<dbReference type="SUPFAM" id="SSF57889">
    <property type="entry name" value="Cysteine-rich domain"/>
    <property type="match status" value="1"/>
</dbReference>
<dbReference type="GO" id="GO:0031594">
    <property type="term" value="C:neuromuscular junction"/>
    <property type="evidence" value="ECO:0007669"/>
    <property type="project" value="TreeGrafter"/>
</dbReference>
<keyword evidence="2" id="KW-0862">Zinc</keyword>
<sequence>MHVYKKTLQALIYPISSTTPHNFVPWTATSPTYCYECEGLLWGIARQGVRCTECGVKCHEKCKDLLNADCLQTMEKGLRTTNGPIRHLEFLRNFNKGFRTFKALNQQLAQKVYKCVNMFLETGAAEKSSKHGAEDKAHSIITAMKERMKQREREKPEIFELISRG</sequence>
<dbReference type="PANTHER" id="PTHR10480:SF12">
    <property type="entry name" value="UNC-13, ISOFORM E"/>
    <property type="match status" value="1"/>
</dbReference>
<dbReference type="GO" id="GO:0061789">
    <property type="term" value="P:dense core granule priming"/>
    <property type="evidence" value="ECO:0007669"/>
    <property type="project" value="TreeGrafter"/>
</dbReference>